<protein>
    <recommendedName>
        <fullName evidence="4">Odorant receptor</fullName>
    </recommendedName>
</protein>
<evidence type="ECO:0000313" key="3">
    <source>
        <dbReference type="Proteomes" id="UP001642540"/>
    </source>
</evidence>
<feature type="transmembrane region" description="Helical" evidence="1">
    <location>
        <begin position="24"/>
        <end position="50"/>
    </location>
</feature>
<sequence>MKYSHCTFFQWDKTTNRICIRDPLYILLNLLFVAGYGFVLSATALFWVILHIRNDHENGIQDVWDVAFQPRDKAQDSLMQIIRLMYVSIWVLLAGVWGRMLYIRKQHAEFLNIMINYAERQQEKYGRYLERYNPSKPHMRKCEAILFGIFAGTTFFPFLYGFLIFQPVIPENTFLTEVFEVKMNFDGSLLPLILMLTLDYGVIEGCEILFMADIGGVIYYDCCAYWTKLLEPIDLRFDKGEAKFTCRIGCVLTFDEMIEFYREQEILERLFNNIYGHIAITSLHASSLSLWTLGCYVCIRHSEDLLRPGFQMAPTTVVLATVVEYLPMVYAVEAYDNSCTFLKSMTVMVEKEKRATRKILKYSKHFRPLELQVAYPYYMLNRENFLAFINQGVDILVNLLVSIK</sequence>
<proteinExistence type="predicted"/>
<keyword evidence="3" id="KW-1185">Reference proteome</keyword>
<dbReference type="Proteomes" id="UP001642540">
    <property type="component" value="Unassembled WGS sequence"/>
</dbReference>
<organism evidence="2 3">
    <name type="scientific">Orchesella dallaii</name>
    <dbReference type="NCBI Taxonomy" id="48710"/>
    <lineage>
        <taxon>Eukaryota</taxon>
        <taxon>Metazoa</taxon>
        <taxon>Ecdysozoa</taxon>
        <taxon>Arthropoda</taxon>
        <taxon>Hexapoda</taxon>
        <taxon>Collembola</taxon>
        <taxon>Entomobryomorpha</taxon>
        <taxon>Entomobryoidea</taxon>
        <taxon>Orchesellidae</taxon>
        <taxon>Orchesellinae</taxon>
        <taxon>Orchesella</taxon>
    </lineage>
</organism>
<comment type="caution">
    <text evidence="2">The sequence shown here is derived from an EMBL/GenBank/DDBJ whole genome shotgun (WGS) entry which is preliminary data.</text>
</comment>
<dbReference type="EMBL" id="CAXLJM020000111">
    <property type="protein sequence ID" value="CAL8136249.1"/>
    <property type="molecule type" value="Genomic_DNA"/>
</dbReference>
<evidence type="ECO:0000313" key="2">
    <source>
        <dbReference type="EMBL" id="CAL8136249.1"/>
    </source>
</evidence>
<keyword evidence="1" id="KW-1133">Transmembrane helix</keyword>
<feature type="transmembrane region" description="Helical" evidence="1">
    <location>
        <begin position="81"/>
        <end position="102"/>
    </location>
</feature>
<reference evidence="2 3" key="1">
    <citation type="submission" date="2024-08" db="EMBL/GenBank/DDBJ databases">
        <authorList>
            <person name="Cucini C."/>
            <person name="Frati F."/>
        </authorList>
    </citation>
    <scope>NUCLEOTIDE SEQUENCE [LARGE SCALE GENOMIC DNA]</scope>
</reference>
<feature type="transmembrane region" description="Helical" evidence="1">
    <location>
        <begin position="144"/>
        <end position="169"/>
    </location>
</feature>
<name>A0ABP1RUR9_9HEXA</name>
<evidence type="ECO:0000256" key="1">
    <source>
        <dbReference type="SAM" id="Phobius"/>
    </source>
</evidence>
<keyword evidence="1" id="KW-0812">Transmembrane</keyword>
<keyword evidence="1" id="KW-0472">Membrane</keyword>
<accession>A0ABP1RUR9</accession>
<gene>
    <name evidence="2" type="ORF">ODALV1_LOCUS26355</name>
</gene>
<evidence type="ECO:0008006" key="4">
    <source>
        <dbReference type="Google" id="ProtNLM"/>
    </source>
</evidence>